<protein>
    <submittedName>
        <fullName evidence="2">Uncharacterized protein</fullName>
    </submittedName>
</protein>
<accession>A0A0F9QE52</accession>
<reference evidence="2" key="1">
    <citation type="journal article" date="2015" name="Nature">
        <title>Complex archaea that bridge the gap between prokaryotes and eukaryotes.</title>
        <authorList>
            <person name="Spang A."/>
            <person name="Saw J.H."/>
            <person name="Jorgensen S.L."/>
            <person name="Zaremba-Niedzwiedzka K."/>
            <person name="Martijn J."/>
            <person name="Lind A.E."/>
            <person name="van Eijk R."/>
            <person name="Schleper C."/>
            <person name="Guy L."/>
            <person name="Ettema T.J."/>
        </authorList>
    </citation>
    <scope>NUCLEOTIDE SEQUENCE</scope>
</reference>
<dbReference type="EMBL" id="LAZR01004126">
    <property type="protein sequence ID" value="KKN11526.1"/>
    <property type="molecule type" value="Genomic_DNA"/>
</dbReference>
<feature type="region of interest" description="Disordered" evidence="1">
    <location>
        <begin position="1"/>
        <end position="29"/>
    </location>
</feature>
<dbReference type="AlphaFoldDB" id="A0A0F9QE52"/>
<comment type="caution">
    <text evidence="2">The sequence shown here is derived from an EMBL/GenBank/DDBJ whole genome shotgun (WGS) entry which is preliminary data.</text>
</comment>
<gene>
    <name evidence="2" type="ORF">LCGC14_1025710</name>
</gene>
<evidence type="ECO:0000256" key="1">
    <source>
        <dbReference type="SAM" id="MobiDB-lite"/>
    </source>
</evidence>
<name>A0A0F9QE52_9ZZZZ</name>
<organism evidence="2">
    <name type="scientific">marine sediment metagenome</name>
    <dbReference type="NCBI Taxonomy" id="412755"/>
    <lineage>
        <taxon>unclassified sequences</taxon>
        <taxon>metagenomes</taxon>
        <taxon>ecological metagenomes</taxon>
    </lineage>
</organism>
<proteinExistence type="predicted"/>
<sequence length="186" mass="21317">MNRGTYIRTPATREKNRRASLGVKQSAESNAKRGITMRAVWADPEYKERLSLIHQGHDMVAVTRASHTPEAQAKRSATMTKENKRRWADPAYKARVVKAIRSVERPNKAEKLLAEILGDAWNFVGNGDLIINGKCPDFQSRTNPNQLLELFGDYWHAGEDPRDRIKEFTPYGYSVAVLWEHDLRRL</sequence>
<evidence type="ECO:0000313" key="2">
    <source>
        <dbReference type="EMBL" id="KKN11526.1"/>
    </source>
</evidence>